<evidence type="ECO:0000256" key="5">
    <source>
        <dbReference type="ARBA" id="ARBA00022984"/>
    </source>
</evidence>
<dbReference type="GO" id="GO:0005576">
    <property type="term" value="C:extracellular region"/>
    <property type="evidence" value="ECO:0007669"/>
    <property type="project" value="TreeGrafter"/>
</dbReference>
<dbReference type="InterPro" id="IPR038063">
    <property type="entry name" value="Transpep_catalytic_dom"/>
</dbReference>
<keyword evidence="11" id="KW-0449">Lipoprotein</keyword>
<dbReference type="UniPathway" id="UPA00219"/>
<dbReference type="PANTHER" id="PTHR30582:SF2">
    <property type="entry name" value="L,D-TRANSPEPTIDASE YCIB-RELATED"/>
    <property type="match status" value="1"/>
</dbReference>
<evidence type="ECO:0000256" key="2">
    <source>
        <dbReference type="ARBA" id="ARBA00005992"/>
    </source>
</evidence>
<dbReference type="GO" id="GO:0008360">
    <property type="term" value="P:regulation of cell shape"/>
    <property type="evidence" value="ECO:0007669"/>
    <property type="project" value="UniProtKB-UniRule"/>
</dbReference>
<dbReference type="AlphaFoldDB" id="A0A366HBZ3"/>
<keyword evidence="3" id="KW-0808">Transferase</keyword>
<comment type="pathway">
    <text evidence="1 7">Cell wall biogenesis; peptidoglycan biosynthesis.</text>
</comment>
<gene>
    <name evidence="11" type="ORF">DES53_109225</name>
</gene>
<evidence type="ECO:0000256" key="7">
    <source>
        <dbReference type="PROSITE-ProRule" id="PRU01373"/>
    </source>
</evidence>
<feature type="active site" description="Nucleophile" evidence="7">
    <location>
        <position position="177"/>
    </location>
</feature>
<dbReference type="EMBL" id="QNRR01000009">
    <property type="protein sequence ID" value="RBP39797.1"/>
    <property type="molecule type" value="Genomic_DNA"/>
</dbReference>
<keyword evidence="4 7" id="KW-0133">Cell shape</keyword>
<feature type="chain" id="PRO_5016800975" evidence="9">
    <location>
        <begin position="21"/>
        <end position="202"/>
    </location>
</feature>
<comment type="similarity">
    <text evidence="2">Belongs to the YkuD family.</text>
</comment>
<dbReference type="Proteomes" id="UP000253426">
    <property type="component" value="Unassembled WGS sequence"/>
</dbReference>
<feature type="signal peptide" evidence="9">
    <location>
        <begin position="1"/>
        <end position="20"/>
    </location>
</feature>
<evidence type="ECO:0000256" key="1">
    <source>
        <dbReference type="ARBA" id="ARBA00004752"/>
    </source>
</evidence>
<dbReference type="GO" id="GO:0018104">
    <property type="term" value="P:peptidoglycan-protein cross-linking"/>
    <property type="evidence" value="ECO:0007669"/>
    <property type="project" value="TreeGrafter"/>
</dbReference>
<keyword evidence="9" id="KW-0732">Signal</keyword>
<evidence type="ECO:0000313" key="12">
    <source>
        <dbReference type="Proteomes" id="UP000253426"/>
    </source>
</evidence>
<dbReference type="InterPro" id="IPR005490">
    <property type="entry name" value="LD_TPept_cat_dom"/>
</dbReference>
<keyword evidence="5 7" id="KW-0573">Peptidoglycan synthesis</keyword>
<name>A0A366HBZ3_9BACT</name>
<proteinExistence type="inferred from homology"/>
<dbReference type="GO" id="GO:0071972">
    <property type="term" value="F:peptidoglycan L,D-transpeptidase activity"/>
    <property type="evidence" value="ECO:0007669"/>
    <property type="project" value="TreeGrafter"/>
</dbReference>
<dbReference type="RefSeq" id="WP_170157325.1">
    <property type="nucleotide sequence ID" value="NZ_QNRR01000009.1"/>
</dbReference>
<dbReference type="GO" id="GO:0071555">
    <property type="term" value="P:cell wall organization"/>
    <property type="evidence" value="ECO:0007669"/>
    <property type="project" value="UniProtKB-UniRule"/>
</dbReference>
<keyword evidence="6 7" id="KW-0961">Cell wall biogenesis/degradation</keyword>
<dbReference type="PROSITE" id="PS52029">
    <property type="entry name" value="LD_TPASE"/>
    <property type="match status" value="1"/>
</dbReference>
<protein>
    <submittedName>
        <fullName evidence="11">Lipoprotein-anchoring transpeptidase ErfK/SrfK</fullName>
    </submittedName>
</protein>
<evidence type="ECO:0000313" key="11">
    <source>
        <dbReference type="EMBL" id="RBP39797.1"/>
    </source>
</evidence>
<evidence type="ECO:0000256" key="6">
    <source>
        <dbReference type="ARBA" id="ARBA00023316"/>
    </source>
</evidence>
<dbReference type="Pfam" id="PF03734">
    <property type="entry name" value="YkuD"/>
    <property type="match status" value="1"/>
</dbReference>
<organism evidence="11 12">
    <name type="scientific">Roseimicrobium gellanilyticum</name>
    <dbReference type="NCBI Taxonomy" id="748857"/>
    <lineage>
        <taxon>Bacteria</taxon>
        <taxon>Pseudomonadati</taxon>
        <taxon>Verrucomicrobiota</taxon>
        <taxon>Verrucomicrobiia</taxon>
        <taxon>Verrucomicrobiales</taxon>
        <taxon>Verrucomicrobiaceae</taxon>
        <taxon>Roseimicrobium</taxon>
    </lineage>
</organism>
<evidence type="ECO:0000256" key="8">
    <source>
        <dbReference type="SAM" id="MobiDB-lite"/>
    </source>
</evidence>
<dbReference type="GO" id="GO:0016740">
    <property type="term" value="F:transferase activity"/>
    <property type="evidence" value="ECO:0007669"/>
    <property type="project" value="UniProtKB-KW"/>
</dbReference>
<dbReference type="PANTHER" id="PTHR30582">
    <property type="entry name" value="L,D-TRANSPEPTIDASE"/>
    <property type="match status" value="1"/>
</dbReference>
<evidence type="ECO:0000256" key="4">
    <source>
        <dbReference type="ARBA" id="ARBA00022960"/>
    </source>
</evidence>
<dbReference type="InterPro" id="IPR050979">
    <property type="entry name" value="LD-transpeptidase"/>
</dbReference>
<evidence type="ECO:0000259" key="10">
    <source>
        <dbReference type="PROSITE" id="PS52029"/>
    </source>
</evidence>
<sequence length="202" mass="21804">MIRKSSLLLGALGAFLLASCASRPQENTGADYLAGLGNAAPQAPQSLGVAEHTSYWDDDGTSGAAYIVVDLRRQVAEFYRGGHIIGVAAISSGVENRATPAGDYKILEKDIDHESSSYGIIEDSSGKTVNADATPRTPRPPGTRYVPAPMHYFMRITWDGVGMHEGFLPGYPASHGCIRMDRRVVPKFYENAYVGMPVKVVR</sequence>
<dbReference type="CDD" id="cd16913">
    <property type="entry name" value="YkuD_like"/>
    <property type="match status" value="1"/>
</dbReference>
<feature type="domain" description="L,D-TPase catalytic" evidence="10">
    <location>
        <begin position="65"/>
        <end position="201"/>
    </location>
</feature>
<reference evidence="11 12" key="1">
    <citation type="submission" date="2018-06" db="EMBL/GenBank/DDBJ databases">
        <title>Genomic Encyclopedia of Type Strains, Phase IV (KMG-IV): sequencing the most valuable type-strain genomes for metagenomic binning, comparative biology and taxonomic classification.</title>
        <authorList>
            <person name="Goeker M."/>
        </authorList>
    </citation>
    <scope>NUCLEOTIDE SEQUENCE [LARGE SCALE GENOMIC DNA]</scope>
    <source>
        <strain evidence="11 12">DSM 25532</strain>
    </source>
</reference>
<evidence type="ECO:0000256" key="3">
    <source>
        <dbReference type="ARBA" id="ARBA00022679"/>
    </source>
</evidence>
<feature type="region of interest" description="Disordered" evidence="8">
    <location>
        <begin position="118"/>
        <end position="143"/>
    </location>
</feature>
<evidence type="ECO:0000256" key="9">
    <source>
        <dbReference type="SAM" id="SignalP"/>
    </source>
</evidence>
<dbReference type="SUPFAM" id="SSF141523">
    <property type="entry name" value="L,D-transpeptidase catalytic domain-like"/>
    <property type="match status" value="1"/>
</dbReference>
<comment type="caution">
    <text evidence="11">The sequence shown here is derived from an EMBL/GenBank/DDBJ whole genome shotgun (WGS) entry which is preliminary data.</text>
</comment>
<accession>A0A366HBZ3</accession>
<dbReference type="PROSITE" id="PS51257">
    <property type="entry name" value="PROKAR_LIPOPROTEIN"/>
    <property type="match status" value="1"/>
</dbReference>
<dbReference type="Gene3D" id="2.40.440.10">
    <property type="entry name" value="L,D-transpeptidase catalytic domain-like"/>
    <property type="match status" value="1"/>
</dbReference>
<feature type="active site" description="Proton donor/acceptor" evidence="7">
    <location>
        <position position="164"/>
    </location>
</feature>
<keyword evidence="12" id="KW-1185">Reference proteome</keyword>